<gene>
    <name evidence="3" type="ORF">H4W81_004952</name>
</gene>
<feature type="region of interest" description="Disordered" evidence="1">
    <location>
        <begin position="1"/>
        <end position="23"/>
    </location>
</feature>
<evidence type="ECO:0000313" key="3">
    <source>
        <dbReference type="EMBL" id="MBE1562173.1"/>
    </source>
</evidence>
<reference evidence="3 4" key="1">
    <citation type="submission" date="2020-10" db="EMBL/GenBank/DDBJ databases">
        <title>Sequencing the genomes of 1000 actinobacteria strains.</title>
        <authorList>
            <person name="Klenk H.-P."/>
        </authorList>
    </citation>
    <scope>NUCLEOTIDE SEQUENCE [LARGE SCALE GENOMIC DNA]</scope>
    <source>
        <strain evidence="3 4">DSM 43748</strain>
    </source>
</reference>
<feature type="domain" description="LysR substrate-binding" evidence="2">
    <location>
        <begin position="22"/>
        <end position="106"/>
    </location>
</feature>
<name>A0ABR9KJH4_9ACTN</name>
<dbReference type="Pfam" id="PF03466">
    <property type="entry name" value="LysR_substrate"/>
    <property type="match status" value="1"/>
</dbReference>
<dbReference type="Proteomes" id="UP000661607">
    <property type="component" value="Unassembled WGS sequence"/>
</dbReference>
<comment type="caution">
    <text evidence="3">The sequence shown here is derived from an EMBL/GenBank/DDBJ whole genome shotgun (WGS) entry which is preliminary data.</text>
</comment>
<evidence type="ECO:0000256" key="1">
    <source>
        <dbReference type="SAM" id="MobiDB-lite"/>
    </source>
</evidence>
<dbReference type="InterPro" id="IPR005119">
    <property type="entry name" value="LysR_subst-bd"/>
</dbReference>
<proteinExistence type="predicted"/>
<dbReference type="GO" id="GO:0003677">
    <property type="term" value="F:DNA binding"/>
    <property type="evidence" value="ECO:0007669"/>
    <property type="project" value="UniProtKB-KW"/>
</dbReference>
<keyword evidence="4" id="KW-1185">Reference proteome</keyword>
<dbReference type="RefSeq" id="WP_192776946.1">
    <property type="nucleotide sequence ID" value="NZ_BAAASY010000039.1"/>
</dbReference>
<sequence>MQARSTNTTTRRNRSSGHATQYSSGTPYLEALLADCAAAGFRPEFAVDGEDYATAQGFLAAGLEVTLIPRLALPGPHPGVVVRELSDPAPVRSIHTAYARRLSASPHSPPS</sequence>
<organism evidence="3 4">
    <name type="scientific">Nonomuraea africana</name>
    <dbReference type="NCBI Taxonomy" id="46171"/>
    <lineage>
        <taxon>Bacteria</taxon>
        <taxon>Bacillati</taxon>
        <taxon>Actinomycetota</taxon>
        <taxon>Actinomycetes</taxon>
        <taxon>Streptosporangiales</taxon>
        <taxon>Streptosporangiaceae</taxon>
        <taxon>Nonomuraea</taxon>
    </lineage>
</organism>
<feature type="compositionally biased region" description="Low complexity" evidence="1">
    <location>
        <begin position="1"/>
        <end position="10"/>
    </location>
</feature>
<dbReference type="Gene3D" id="3.40.190.10">
    <property type="entry name" value="Periplasmic binding protein-like II"/>
    <property type="match status" value="1"/>
</dbReference>
<keyword evidence="3" id="KW-0238">DNA-binding</keyword>
<dbReference type="EMBL" id="JADBEF010000001">
    <property type="protein sequence ID" value="MBE1562173.1"/>
    <property type="molecule type" value="Genomic_DNA"/>
</dbReference>
<evidence type="ECO:0000313" key="4">
    <source>
        <dbReference type="Proteomes" id="UP000661607"/>
    </source>
</evidence>
<accession>A0ABR9KJH4</accession>
<evidence type="ECO:0000259" key="2">
    <source>
        <dbReference type="Pfam" id="PF03466"/>
    </source>
</evidence>
<dbReference type="SUPFAM" id="SSF53850">
    <property type="entry name" value="Periplasmic binding protein-like II"/>
    <property type="match status" value="1"/>
</dbReference>
<protein>
    <submittedName>
        <fullName evidence="3">DNA-binding transcriptional LysR family regulator</fullName>
    </submittedName>
</protein>